<name>A0ABU0ERN5_9PSEU</name>
<gene>
    <name evidence="1" type="ORF">FB470_001954</name>
</gene>
<reference evidence="1 2" key="1">
    <citation type="submission" date="2023-07" db="EMBL/GenBank/DDBJ databases">
        <title>Sequencing the genomes of 1000 actinobacteria strains.</title>
        <authorList>
            <person name="Klenk H.-P."/>
        </authorList>
    </citation>
    <scope>NUCLEOTIDE SEQUENCE [LARGE SCALE GENOMIC DNA]</scope>
    <source>
        <strain evidence="1 2">DSM 45805</strain>
    </source>
</reference>
<sequence length="107" mass="11342">MVSLLSLVGTPNPVLIRPSLGDGDDGPEYGPPVAGYARWEDTTSQIQTADGRVVTLTGIIYAPAALDPKVGDLLAKGGDAPDWRRVEKVDTATWFDGTVLHHEVSVS</sequence>
<proteinExistence type="predicted"/>
<dbReference type="EMBL" id="JAUSUT010000001">
    <property type="protein sequence ID" value="MDQ0377960.1"/>
    <property type="molecule type" value="Genomic_DNA"/>
</dbReference>
<comment type="caution">
    <text evidence="1">The sequence shown here is derived from an EMBL/GenBank/DDBJ whole genome shotgun (WGS) entry which is preliminary data.</text>
</comment>
<dbReference type="RefSeq" id="WP_306990574.1">
    <property type="nucleotide sequence ID" value="NZ_JAUSUT010000001.1"/>
</dbReference>
<evidence type="ECO:0000313" key="2">
    <source>
        <dbReference type="Proteomes" id="UP001229651"/>
    </source>
</evidence>
<accession>A0ABU0ERN5</accession>
<evidence type="ECO:0000313" key="1">
    <source>
        <dbReference type="EMBL" id="MDQ0377960.1"/>
    </source>
</evidence>
<dbReference type="Proteomes" id="UP001229651">
    <property type="component" value="Unassembled WGS sequence"/>
</dbReference>
<evidence type="ECO:0008006" key="3">
    <source>
        <dbReference type="Google" id="ProtNLM"/>
    </source>
</evidence>
<protein>
    <recommendedName>
        <fullName evidence="3">Head-to-tail stopper</fullName>
    </recommendedName>
</protein>
<keyword evidence="2" id="KW-1185">Reference proteome</keyword>
<organism evidence="1 2">
    <name type="scientific">Amycolatopsis thermophila</name>
    <dbReference type="NCBI Taxonomy" id="206084"/>
    <lineage>
        <taxon>Bacteria</taxon>
        <taxon>Bacillati</taxon>
        <taxon>Actinomycetota</taxon>
        <taxon>Actinomycetes</taxon>
        <taxon>Pseudonocardiales</taxon>
        <taxon>Pseudonocardiaceae</taxon>
        <taxon>Amycolatopsis</taxon>
    </lineage>
</organism>